<proteinExistence type="predicted"/>
<evidence type="ECO:0000259" key="3">
    <source>
        <dbReference type="PROSITE" id="PS50048"/>
    </source>
</evidence>
<dbReference type="RefSeq" id="XP_018143925.1">
    <property type="nucleotide sequence ID" value="XM_018287074.1"/>
</dbReference>
<evidence type="ECO:0000256" key="1">
    <source>
        <dbReference type="ARBA" id="ARBA00023242"/>
    </source>
</evidence>
<feature type="compositionally biased region" description="Basic residues" evidence="2">
    <location>
        <begin position="30"/>
        <end position="43"/>
    </location>
</feature>
<dbReference type="InterPro" id="IPR036864">
    <property type="entry name" value="Zn2-C6_fun-type_DNA-bd_sf"/>
</dbReference>
<organism evidence="4 5">
    <name type="scientific">Pochonia chlamydosporia 170</name>
    <dbReference type="NCBI Taxonomy" id="1380566"/>
    <lineage>
        <taxon>Eukaryota</taxon>
        <taxon>Fungi</taxon>
        <taxon>Dikarya</taxon>
        <taxon>Ascomycota</taxon>
        <taxon>Pezizomycotina</taxon>
        <taxon>Sordariomycetes</taxon>
        <taxon>Hypocreomycetidae</taxon>
        <taxon>Hypocreales</taxon>
        <taxon>Clavicipitaceae</taxon>
        <taxon>Pochonia</taxon>
    </lineage>
</organism>
<dbReference type="InterPro" id="IPR001138">
    <property type="entry name" value="Zn2Cys6_DnaBD"/>
</dbReference>
<evidence type="ECO:0000256" key="2">
    <source>
        <dbReference type="SAM" id="MobiDB-lite"/>
    </source>
</evidence>
<dbReference type="Pfam" id="PF00172">
    <property type="entry name" value="Zn_clus"/>
    <property type="match status" value="1"/>
</dbReference>
<dbReference type="STRING" id="1380566.A0A179FNI4"/>
<dbReference type="PROSITE" id="PS50048">
    <property type="entry name" value="ZN2_CY6_FUNGAL_2"/>
    <property type="match status" value="1"/>
</dbReference>
<keyword evidence="5" id="KW-1185">Reference proteome</keyword>
<dbReference type="Proteomes" id="UP000078397">
    <property type="component" value="Unassembled WGS sequence"/>
</dbReference>
<evidence type="ECO:0000313" key="5">
    <source>
        <dbReference type="Proteomes" id="UP000078397"/>
    </source>
</evidence>
<sequence>MSDNSKLAANNSGPGSQGLQRSISPAAPVPRRRPIPRKGHTKSRAGCLKCKSRKVKCDELTPRCGSCQRLRLVCEFPSPNPSGIETTPNSNEDAGALAPTTLTKALETKPGTFSMTDLRFFQHFLVSAHPPFPIGGRLVWLGVSQMTHEFDFLAHSILGLGASHLSMFSPTSYTQEALRHRIIAIKSLNEFLSRGDRSLVEVEAAFAATLTLSYQAAHMPDGLYEFLTITRGCFLVGELFGSGFLSCAFRSFERETYVDKVMELFAQRPHYFLASDLAVGFCDSLEKLGRVCRSVAEVEYLALMRKIASSVVTDMAESYRQYTFLYENLARLSSPEYASFIDANNHVSRLVIMHMLVLDYIMSSRIEDGDCHHHSGLGETREYYNSRSLMICVWVVDIEGTLPVELGDYGAWPVNFVRNLMRRRDMDQGFWKRLLGEARGMDRLLSEEQMTV</sequence>
<dbReference type="Gene3D" id="4.10.240.10">
    <property type="entry name" value="Zn(2)-C6 fungal-type DNA-binding domain"/>
    <property type="match status" value="1"/>
</dbReference>
<gene>
    <name evidence="4" type="ORF">VFPPC_08348</name>
</gene>
<dbReference type="PROSITE" id="PS00463">
    <property type="entry name" value="ZN2_CY6_FUNGAL_1"/>
    <property type="match status" value="1"/>
</dbReference>
<dbReference type="AlphaFoldDB" id="A0A179FNI4"/>
<feature type="region of interest" description="Disordered" evidence="2">
    <location>
        <begin position="1"/>
        <end position="43"/>
    </location>
</feature>
<dbReference type="GeneID" id="28851068"/>
<dbReference type="InterPro" id="IPR053157">
    <property type="entry name" value="Sterol_Uptake_Regulator"/>
</dbReference>
<keyword evidence="1" id="KW-0539">Nucleus</keyword>
<comment type="caution">
    <text evidence="4">The sequence shown here is derived from an EMBL/GenBank/DDBJ whole genome shotgun (WGS) entry which is preliminary data.</text>
</comment>
<dbReference type="KEGG" id="pchm:VFPPC_08348"/>
<name>A0A179FNI4_METCM</name>
<dbReference type="OrthoDB" id="5229455at2759"/>
<dbReference type="PANTHER" id="PTHR47784:SF7">
    <property type="entry name" value="ZN(II)2CYS6 TRANSCRIPTION FACTOR (EUROFUNG)"/>
    <property type="match status" value="1"/>
</dbReference>
<dbReference type="PANTHER" id="PTHR47784">
    <property type="entry name" value="STEROL UPTAKE CONTROL PROTEIN 2"/>
    <property type="match status" value="1"/>
</dbReference>
<feature type="domain" description="Zn(2)-C6 fungal-type" evidence="3">
    <location>
        <begin position="46"/>
        <end position="76"/>
    </location>
</feature>
<evidence type="ECO:0000313" key="4">
    <source>
        <dbReference type="EMBL" id="OAQ66838.1"/>
    </source>
</evidence>
<dbReference type="GO" id="GO:0008270">
    <property type="term" value="F:zinc ion binding"/>
    <property type="evidence" value="ECO:0007669"/>
    <property type="project" value="InterPro"/>
</dbReference>
<accession>A0A179FNI4</accession>
<dbReference type="SUPFAM" id="SSF57701">
    <property type="entry name" value="Zn2/Cys6 DNA-binding domain"/>
    <property type="match status" value="1"/>
</dbReference>
<reference evidence="4 5" key="1">
    <citation type="journal article" date="2016" name="PLoS Pathog.">
        <title>Biosynthesis of antibiotic leucinostatins in bio-control fungus Purpureocillium lilacinum and their inhibition on phytophthora revealed by genome mining.</title>
        <authorList>
            <person name="Wang G."/>
            <person name="Liu Z."/>
            <person name="Lin R."/>
            <person name="Li E."/>
            <person name="Mao Z."/>
            <person name="Ling J."/>
            <person name="Yang Y."/>
            <person name="Yin W.B."/>
            <person name="Xie B."/>
        </authorList>
    </citation>
    <scope>NUCLEOTIDE SEQUENCE [LARGE SCALE GENOMIC DNA]</scope>
    <source>
        <strain evidence="4">170</strain>
    </source>
</reference>
<dbReference type="CDD" id="cd00067">
    <property type="entry name" value="GAL4"/>
    <property type="match status" value="1"/>
</dbReference>
<feature type="compositionally biased region" description="Polar residues" evidence="2">
    <location>
        <begin position="1"/>
        <end position="20"/>
    </location>
</feature>
<protein>
    <submittedName>
        <fullName evidence="4">C6 transcription factor</fullName>
    </submittedName>
</protein>
<dbReference type="EMBL" id="LSBJ02000004">
    <property type="protein sequence ID" value="OAQ66838.1"/>
    <property type="molecule type" value="Genomic_DNA"/>
</dbReference>
<dbReference type="SMART" id="SM00066">
    <property type="entry name" value="GAL4"/>
    <property type="match status" value="1"/>
</dbReference>
<dbReference type="GO" id="GO:0001228">
    <property type="term" value="F:DNA-binding transcription activator activity, RNA polymerase II-specific"/>
    <property type="evidence" value="ECO:0007669"/>
    <property type="project" value="TreeGrafter"/>
</dbReference>